<feature type="domain" description="Amine oxidase" evidence="1">
    <location>
        <begin position="11"/>
        <end position="399"/>
    </location>
</feature>
<dbReference type="SUPFAM" id="SSF51905">
    <property type="entry name" value="FAD/NAD(P)-binding domain"/>
    <property type="match status" value="1"/>
</dbReference>
<dbReference type="PANTHER" id="PTHR42923">
    <property type="entry name" value="PROTOPORPHYRINOGEN OXIDASE"/>
    <property type="match status" value="1"/>
</dbReference>
<sequence>MKKAAIIGAGIGGLTAALELNKKGYQVTVYEKGAQAGGLAGGFRHSDWDWSIEFFYHHWFRSDKAILNLIKELGFSHKVHFYHPKTVMFHEGNFFPLDSVTAVLKFPGFTFFEKMRFGAVTAYIRFVARWQPLEKITAHEWLLKYYGEKIYRINFEPMLKGKFGDYYQQVPMSWFWARFKARSSDLGTYDGGFQAFFDDFTKTLVERGVAIHFDTGVEKIEEHTGGEVALFVRGKKELYDKVLVTTSPSSFTMLAPQLPKNYVSTIHQGKSIGAVVLLLSIKHPLSREKYYWYNLPKSKEFPFLSLVEHTNFVSNDHFGGTHLLYCGDYLPQDHEYFQLSKQELIERFLPSLKKINQDFDRNWIIESWLFRQAYAQPIPFLEHSKNLLPVTTPLKNVFLITMSQVYPWDRGTNYAVDLVKKSLAKILQES</sequence>
<dbReference type="EMBL" id="LGFU01000015">
    <property type="protein sequence ID" value="KUK46637.1"/>
    <property type="molecule type" value="Genomic_DNA"/>
</dbReference>
<protein>
    <submittedName>
        <fullName evidence="2">Putative oxidoreductase</fullName>
    </submittedName>
</protein>
<evidence type="ECO:0000259" key="1">
    <source>
        <dbReference type="Pfam" id="PF01593"/>
    </source>
</evidence>
<proteinExistence type="predicted"/>
<dbReference type="InterPro" id="IPR002937">
    <property type="entry name" value="Amino_oxidase"/>
</dbReference>
<dbReference type="GO" id="GO:0016491">
    <property type="term" value="F:oxidoreductase activity"/>
    <property type="evidence" value="ECO:0007669"/>
    <property type="project" value="InterPro"/>
</dbReference>
<dbReference type="PRINTS" id="PR00419">
    <property type="entry name" value="ADXRDTASE"/>
</dbReference>
<dbReference type="AlphaFoldDB" id="A0A101FYG4"/>
<accession>A0A101FYG4</accession>
<organism evidence="2 3">
    <name type="scientific">Anaerolinea thermophila</name>
    <dbReference type="NCBI Taxonomy" id="167964"/>
    <lineage>
        <taxon>Bacteria</taxon>
        <taxon>Bacillati</taxon>
        <taxon>Chloroflexota</taxon>
        <taxon>Anaerolineae</taxon>
        <taxon>Anaerolineales</taxon>
        <taxon>Anaerolineaceae</taxon>
        <taxon>Anaerolinea</taxon>
    </lineage>
</organism>
<dbReference type="InterPro" id="IPR050464">
    <property type="entry name" value="Zeta_carotene_desat/Oxidored"/>
</dbReference>
<dbReference type="Proteomes" id="UP000064249">
    <property type="component" value="Unassembled WGS sequence"/>
</dbReference>
<gene>
    <name evidence="2" type="ORF">XD73_0489</name>
</gene>
<dbReference type="NCBIfam" id="NF005560">
    <property type="entry name" value="PRK07233.1"/>
    <property type="match status" value="1"/>
</dbReference>
<reference evidence="2 3" key="1">
    <citation type="journal article" date="2015" name="MBio">
        <title>Genome-Resolved Metagenomic Analysis Reveals Roles for Candidate Phyla and Other Microbial Community Members in Biogeochemical Transformations in Oil Reservoirs.</title>
        <authorList>
            <person name="Hu P."/>
            <person name="Tom L."/>
            <person name="Singh A."/>
            <person name="Thomas B.C."/>
            <person name="Baker B.J."/>
            <person name="Piceno Y.M."/>
            <person name="Andersen G.L."/>
            <person name="Banfield J.F."/>
        </authorList>
    </citation>
    <scope>NUCLEOTIDE SEQUENCE [LARGE SCALE GENOMIC DNA]</scope>
    <source>
        <strain evidence="2">46_16</strain>
    </source>
</reference>
<dbReference type="Pfam" id="PF01593">
    <property type="entry name" value="Amino_oxidase"/>
    <property type="match status" value="1"/>
</dbReference>
<dbReference type="InterPro" id="IPR036188">
    <property type="entry name" value="FAD/NAD-bd_sf"/>
</dbReference>
<evidence type="ECO:0000313" key="2">
    <source>
        <dbReference type="EMBL" id="KUK46637.1"/>
    </source>
</evidence>
<comment type="caution">
    <text evidence="2">The sequence shown here is derived from an EMBL/GenBank/DDBJ whole genome shotgun (WGS) entry which is preliminary data.</text>
</comment>
<dbReference type="Gene3D" id="3.50.50.60">
    <property type="entry name" value="FAD/NAD(P)-binding domain"/>
    <property type="match status" value="2"/>
</dbReference>
<dbReference type="PANTHER" id="PTHR42923:SF46">
    <property type="entry name" value="AMINE OXIDASE"/>
    <property type="match status" value="1"/>
</dbReference>
<evidence type="ECO:0000313" key="3">
    <source>
        <dbReference type="Proteomes" id="UP000064249"/>
    </source>
</evidence>
<name>A0A101FYG4_9CHLR</name>